<dbReference type="PANTHER" id="PTHR43725:SF31">
    <property type="entry name" value="UDP-GLUCOSE 4-EPIMERASE"/>
    <property type="match status" value="1"/>
</dbReference>
<dbReference type="Proteomes" id="UP000694941">
    <property type="component" value="Unplaced"/>
</dbReference>
<gene>
    <name evidence="10" type="primary">LOC106457390</name>
</gene>
<proteinExistence type="inferred from homology"/>
<evidence type="ECO:0000256" key="2">
    <source>
        <dbReference type="ARBA" id="ARBA00001911"/>
    </source>
</evidence>
<dbReference type="GeneID" id="106457390"/>
<dbReference type="Gene3D" id="3.40.50.720">
    <property type="entry name" value="NAD(P)-binding Rossmann-like Domain"/>
    <property type="match status" value="1"/>
</dbReference>
<evidence type="ECO:0000256" key="3">
    <source>
        <dbReference type="ARBA" id="ARBA00002760"/>
    </source>
</evidence>
<evidence type="ECO:0000256" key="5">
    <source>
        <dbReference type="ARBA" id="ARBA00023144"/>
    </source>
</evidence>
<dbReference type="InterPro" id="IPR016040">
    <property type="entry name" value="NAD(P)-bd_dom"/>
</dbReference>
<name>A0ABM1B0G4_LIMPO</name>
<accession>A0ABM1B0G4</accession>
<evidence type="ECO:0000259" key="8">
    <source>
        <dbReference type="Pfam" id="PF16363"/>
    </source>
</evidence>
<keyword evidence="5" id="KW-0299">Galactose metabolism</keyword>
<dbReference type="PANTHER" id="PTHR43725">
    <property type="entry name" value="UDP-GLUCOSE 4-EPIMERASE"/>
    <property type="match status" value="1"/>
</dbReference>
<evidence type="ECO:0000256" key="1">
    <source>
        <dbReference type="ARBA" id="ARBA00000014"/>
    </source>
</evidence>
<comment type="cofactor">
    <cofactor evidence="2 7">
        <name>NAD(+)</name>
        <dbReference type="ChEBI" id="CHEBI:57540"/>
    </cofactor>
</comment>
<dbReference type="InterPro" id="IPR005886">
    <property type="entry name" value="UDP_G4E"/>
</dbReference>
<dbReference type="Gene3D" id="3.90.25.10">
    <property type="entry name" value="UDP-galactose 4-epimerase, domain 1"/>
    <property type="match status" value="1"/>
</dbReference>
<dbReference type="SUPFAM" id="SSF51735">
    <property type="entry name" value="NAD(P)-binding Rossmann-fold domains"/>
    <property type="match status" value="1"/>
</dbReference>
<dbReference type="RefSeq" id="XP_013772258.2">
    <property type="nucleotide sequence ID" value="XM_013916804.2"/>
</dbReference>
<dbReference type="CDD" id="cd05247">
    <property type="entry name" value="UDP_G4E_1_SDR_e"/>
    <property type="match status" value="1"/>
</dbReference>
<feature type="domain" description="NAD(P)-binding" evidence="8">
    <location>
        <begin position="5"/>
        <end position="336"/>
    </location>
</feature>
<evidence type="ECO:0000256" key="4">
    <source>
        <dbReference type="ARBA" id="ARBA00023027"/>
    </source>
</evidence>
<evidence type="ECO:0000256" key="6">
    <source>
        <dbReference type="ARBA" id="ARBA00023235"/>
    </source>
</evidence>
<evidence type="ECO:0000313" key="9">
    <source>
        <dbReference type="Proteomes" id="UP000694941"/>
    </source>
</evidence>
<keyword evidence="4 7" id="KW-0520">NAD</keyword>
<comment type="pathway">
    <text evidence="7">Carbohydrate metabolism; galactose metabolism.</text>
</comment>
<dbReference type="InterPro" id="IPR036291">
    <property type="entry name" value="NAD(P)-bd_dom_sf"/>
</dbReference>
<dbReference type="EC" id="5.1.3.2" evidence="7"/>
<organism evidence="9 10">
    <name type="scientific">Limulus polyphemus</name>
    <name type="common">Atlantic horseshoe crab</name>
    <dbReference type="NCBI Taxonomy" id="6850"/>
    <lineage>
        <taxon>Eukaryota</taxon>
        <taxon>Metazoa</taxon>
        <taxon>Ecdysozoa</taxon>
        <taxon>Arthropoda</taxon>
        <taxon>Chelicerata</taxon>
        <taxon>Merostomata</taxon>
        <taxon>Xiphosura</taxon>
        <taxon>Limulidae</taxon>
        <taxon>Limulus</taxon>
    </lineage>
</organism>
<comment type="catalytic activity">
    <reaction evidence="7">
        <text>UDP-alpha-D-glucose = UDP-alpha-D-galactose</text>
        <dbReference type="Rhea" id="RHEA:22168"/>
        <dbReference type="ChEBI" id="CHEBI:58885"/>
        <dbReference type="ChEBI" id="CHEBI:66914"/>
        <dbReference type="EC" id="5.1.3.2"/>
    </reaction>
</comment>
<comment type="similarity">
    <text evidence="7">Belongs to the NAD(P)-dependent epimerase/dehydratase family.</text>
</comment>
<keyword evidence="9" id="KW-1185">Reference proteome</keyword>
<keyword evidence="7" id="KW-0119">Carbohydrate metabolism</keyword>
<evidence type="ECO:0000313" key="10">
    <source>
        <dbReference type="RefSeq" id="XP_013772258.2"/>
    </source>
</evidence>
<evidence type="ECO:0000256" key="7">
    <source>
        <dbReference type="RuleBase" id="RU366046"/>
    </source>
</evidence>
<dbReference type="Pfam" id="PF16363">
    <property type="entry name" value="GDP_Man_Dehyd"/>
    <property type="match status" value="1"/>
</dbReference>
<reference evidence="10" key="1">
    <citation type="submission" date="2025-08" db="UniProtKB">
        <authorList>
            <consortium name="RefSeq"/>
        </authorList>
    </citation>
    <scope>IDENTIFICATION</scope>
    <source>
        <tissue evidence="10">Muscle</tissue>
    </source>
</reference>
<comment type="catalytic activity">
    <reaction evidence="1">
        <text>UDP-N-acetyl-alpha-D-glucosamine = UDP-N-acetyl-alpha-D-galactosamine</text>
        <dbReference type="Rhea" id="RHEA:20517"/>
        <dbReference type="ChEBI" id="CHEBI:57705"/>
        <dbReference type="ChEBI" id="CHEBI:67138"/>
        <dbReference type="EC" id="5.1.3.7"/>
    </reaction>
</comment>
<comment type="subunit">
    <text evidence="7">Homodimer.</text>
</comment>
<protein>
    <recommendedName>
        <fullName evidence="7">UDP-glucose 4-epimerase</fullName>
        <ecNumber evidence="7">5.1.3.2</ecNumber>
    </recommendedName>
</protein>
<keyword evidence="6 7" id="KW-0413">Isomerase</keyword>
<comment type="function">
    <text evidence="3">Catalyzes two distinct but analogous reactions: the reversible epimerization of UDP-glucose to UDP-galactose and the reversible epimerization of UDP-N-acetylglucosamine to UDP-N-acetylgalactosamine. The reaction with UDP-Gal plays a critical role in the Leloir pathway of galactose catabolism in which galactose is converted to the glycolytic intermediate glucose 6-phosphate. It contributes to the catabolism of dietary galactose and enables the endogenous biosynthesis of both UDP-Gal and UDP-GalNAc when exogenous sources are limited. Both UDP-sugar interconversions are important in the synthesis of glycoproteins and glycolipids.</text>
</comment>
<sequence length="351" mass="38772">MTTVLITGAAGYIGSHVTVAALDAGYNVVAVDNCVNASPGDETIPPSLQRVQEITGKTLSFYKIDLLDKESVRAIFSKYNPECIIHTAALKNMAESVKNPLPYYRNNIGSLLTILEIMKEFNVKKIVFSSSALVYGTPEYNPIDERHPVGKTCTNPYAKTKYFCEEILKDACAADKDLTAVALRYFSPVGAHESGRIGEDPLGPPSQLMAIICQIAVGRRPQLAIFGNDFNTADGTVERDYIHVMDLAKGSVAPLNKMNEDPNYKGFKAYNLGMGKGYSVLQLIKAFSKESGKKIPYTIGERRGIDVAQLFAHIGLAEKDLGWKPRQTLEDMCRDTWRWQSNNPQGYRTSK</sequence>
<dbReference type="NCBIfam" id="TIGR01179">
    <property type="entry name" value="galE"/>
    <property type="match status" value="1"/>
</dbReference>